<keyword evidence="2" id="KW-1133">Transmembrane helix</keyword>
<dbReference type="Proteomes" id="UP001501231">
    <property type="component" value="Unassembled WGS sequence"/>
</dbReference>
<organism evidence="4 5">
    <name type="scientific">Actinomadura vinacea</name>
    <dbReference type="NCBI Taxonomy" id="115336"/>
    <lineage>
        <taxon>Bacteria</taxon>
        <taxon>Bacillati</taxon>
        <taxon>Actinomycetota</taxon>
        <taxon>Actinomycetes</taxon>
        <taxon>Streptosporangiales</taxon>
        <taxon>Thermomonosporaceae</taxon>
        <taxon>Actinomadura</taxon>
    </lineage>
</organism>
<feature type="transmembrane region" description="Helical" evidence="2">
    <location>
        <begin position="77"/>
        <end position="97"/>
    </location>
</feature>
<dbReference type="EMBL" id="BAAARW010000020">
    <property type="protein sequence ID" value="GAA2429984.1"/>
    <property type="molecule type" value="Genomic_DNA"/>
</dbReference>
<name>A0ABP5WQ67_9ACTN</name>
<evidence type="ECO:0008006" key="6">
    <source>
        <dbReference type="Google" id="ProtNLM"/>
    </source>
</evidence>
<evidence type="ECO:0000256" key="2">
    <source>
        <dbReference type="SAM" id="Phobius"/>
    </source>
</evidence>
<keyword evidence="3" id="KW-0732">Signal</keyword>
<feature type="chain" id="PRO_5046886160" description="DUF2946 domain-containing protein" evidence="3">
    <location>
        <begin position="23"/>
        <end position="130"/>
    </location>
</feature>
<evidence type="ECO:0000256" key="3">
    <source>
        <dbReference type="SAM" id="SignalP"/>
    </source>
</evidence>
<evidence type="ECO:0000313" key="4">
    <source>
        <dbReference type="EMBL" id="GAA2429984.1"/>
    </source>
</evidence>
<evidence type="ECO:0000256" key="1">
    <source>
        <dbReference type="SAM" id="MobiDB-lite"/>
    </source>
</evidence>
<keyword evidence="2" id="KW-0472">Membrane</keyword>
<proteinExistence type="predicted"/>
<accession>A0ABP5WQ67</accession>
<keyword evidence="2" id="KW-0812">Transmembrane</keyword>
<feature type="region of interest" description="Disordered" evidence="1">
    <location>
        <begin position="39"/>
        <end position="62"/>
    </location>
</feature>
<evidence type="ECO:0000313" key="5">
    <source>
        <dbReference type="Proteomes" id="UP001501231"/>
    </source>
</evidence>
<sequence>MRVIPVLLVLLSLAFMHGACMTHDGAAHAGIGAHAGAASADGAGHVHPPEVEGHQHDHGPDHDPCCTYAPEAAPAALLTVMALLLLVALGAVGRGLIQDGALQRALAGLCPRRGRPPRVSPRHALCVLRL</sequence>
<reference evidence="5" key="1">
    <citation type="journal article" date="2019" name="Int. J. Syst. Evol. Microbiol.">
        <title>The Global Catalogue of Microorganisms (GCM) 10K type strain sequencing project: providing services to taxonomists for standard genome sequencing and annotation.</title>
        <authorList>
            <consortium name="The Broad Institute Genomics Platform"/>
            <consortium name="The Broad Institute Genome Sequencing Center for Infectious Disease"/>
            <person name="Wu L."/>
            <person name="Ma J."/>
        </authorList>
    </citation>
    <scope>NUCLEOTIDE SEQUENCE [LARGE SCALE GENOMIC DNA]</scope>
    <source>
        <strain evidence="5">JCM 3325</strain>
    </source>
</reference>
<keyword evidence="5" id="KW-1185">Reference proteome</keyword>
<feature type="signal peptide" evidence="3">
    <location>
        <begin position="1"/>
        <end position="22"/>
    </location>
</feature>
<gene>
    <name evidence="4" type="ORF">GCM10010191_49260</name>
</gene>
<feature type="compositionally biased region" description="Basic and acidic residues" evidence="1">
    <location>
        <begin position="47"/>
        <end position="62"/>
    </location>
</feature>
<comment type="caution">
    <text evidence="4">The sequence shown here is derived from an EMBL/GenBank/DDBJ whole genome shotgun (WGS) entry which is preliminary data.</text>
</comment>
<protein>
    <recommendedName>
        <fullName evidence="6">DUF2946 domain-containing protein</fullName>
    </recommendedName>
</protein>